<dbReference type="CDD" id="cd12148">
    <property type="entry name" value="fungal_TF_MHR"/>
    <property type="match status" value="1"/>
</dbReference>
<keyword evidence="4" id="KW-0539">Nucleus</keyword>
<dbReference type="PANTHER" id="PTHR31001">
    <property type="entry name" value="UNCHARACTERIZED TRANSCRIPTIONAL REGULATORY PROTEIN"/>
    <property type="match status" value="1"/>
</dbReference>
<gene>
    <name evidence="7" type="ORF">FE257_008239</name>
</gene>
<comment type="subcellular location">
    <subcellularLocation>
        <location evidence="1">Nucleus</location>
    </subcellularLocation>
</comment>
<reference evidence="7" key="1">
    <citation type="journal article" date="2019" name="Beilstein J. Org. Chem.">
        <title>Nanangenines: drimane sesquiterpenoids as the dominant metabolite cohort of a novel Australian fungus, Aspergillus nanangensis.</title>
        <authorList>
            <person name="Lacey H.J."/>
            <person name="Gilchrist C.L.M."/>
            <person name="Crombie A."/>
            <person name="Kalaitzis J.A."/>
            <person name="Vuong D."/>
            <person name="Rutledge P.J."/>
            <person name="Turner P."/>
            <person name="Pitt J.I."/>
            <person name="Lacey E."/>
            <person name="Chooi Y.H."/>
            <person name="Piggott A.M."/>
        </authorList>
    </citation>
    <scope>NUCLEOTIDE SEQUENCE</scope>
    <source>
        <strain evidence="7">MST-FP2251</strain>
    </source>
</reference>
<dbReference type="InterPro" id="IPR050613">
    <property type="entry name" value="Sec_Metabolite_Reg"/>
</dbReference>
<evidence type="ECO:0000313" key="8">
    <source>
        <dbReference type="Proteomes" id="UP001194746"/>
    </source>
</evidence>
<organism evidence="7 8">
    <name type="scientific">Aspergillus nanangensis</name>
    <dbReference type="NCBI Taxonomy" id="2582783"/>
    <lineage>
        <taxon>Eukaryota</taxon>
        <taxon>Fungi</taxon>
        <taxon>Dikarya</taxon>
        <taxon>Ascomycota</taxon>
        <taxon>Pezizomycotina</taxon>
        <taxon>Eurotiomycetes</taxon>
        <taxon>Eurotiomycetidae</taxon>
        <taxon>Eurotiales</taxon>
        <taxon>Aspergillaceae</taxon>
        <taxon>Aspergillus</taxon>
        <taxon>Aspergillus subgen. Circumdati</taxon>
    </lineage>
</organism>
<feature type="compositionally biased region" description="Low complexity" evidence="5">
    <location>
        <begin position="70"/>
        <end position="82"/>
    </location>
</feature>
<feature type="region of interest" description="Disordered" evidence="5">
    <location>
        <begin position="65"/>
        <end position="88"/>
    </location>
</feature>
<feature type="domain" description="Xylanolytic transcriptional activator regulatory" evidence="6">
    <location>
        <begin position="288"/>
        <end position="362"/>
    </location>
</feature>
<dbReference type="GO" id="GO:0005634">
    <property type="term" value="C:nucleus"/>
    <property type="evidence" value="ECO:0007669"/>
    <property type="project" value="UniProtKB-SubCell"/>
</dbReference>
<evidence type="ECO:0000256" key="2">
    <source>
        <dbReference type="ARBA" id="ARBA00023015"/>
    </source>
</evidence>
<reference evidence="7" key="2">
    <citation type="submission" date="2020-02" db="EMBL/GenBank/DDBJ databases">
        <authorList>
            <person name="Gilchrist C.L.M."/>
            <person name="Chooi Y.-H."/>
        </authorList>
    </citation>
    <scope>NUCLEOTIDE SEQUENCE</scope>
    <source>
        <strain evidence="7">MST-FP2251</strain>
    </source>
</reference>
<evidence type="ECO:0000256" key="5">
    <source>
        <dbReference type="SAM" id="MobiDB-lite"/>
    </source>
</evidence>
<dbReference type="GO" id="GO:0006351">
    <property type="term" value="P:DNA-templated transcription"/>
    <property type="evidence" value="ECO:0007669"/>
    <property type="project" value="InterPro"/>
</dbReference>
<evidence type="ECO:0000256" key="4">
    <source>
        <dbReference type="ARBA" id="ARBA00023242"/>
    </source>
</evidence>
<dbReference type="GO" id="GO:0003677">
    <property type="term" value="F:DNA binding"/>
    <property type="evidence" value="ECO:0007669"/>
    <property type="project" value="InterPro"/>
</dbReference>
<dbReference type="EMBL" id="VCAU01000042">
    <property type="protein sequence ID" value="KAF9888870.1"/>
    <property type="molecule type" value="Genomic_DNA"/>
</dbReference>
<dbReference type="GO" id="GO:0008270">
    <property type="term" value="F:zinc ion binding"/>
    <property type="evidence" value="ECO:0007669"/>
    <property type="project" value="InterPro"/>
</dbReference>
<sequence>MSPNFCALSFNTRLKCDRGCSKQGVDHLCIYAATTGSRGPADDELSPAETLQKIQRLSESLMTMLRQSEEQSPAQQSSSSEPSEYDDRQTLTFGSLRSGPMETSYIGACHWGSILEQIMPFESVVSGLDTYKTWPEFSTRSVGLLSGQQKHLNKLQMLSDIPSRPVAEQLVHNFFSITPSASILHKGTFLGQLSRFWENPLSTPTMWIAVLFGIMSISLFFGDQAHDESCCLHGAADGICKRAFLLREKLVNCLVAGGYTTPSPFTLEALMIYFIVEHCIFKDSRTENWLTLGTVVRVAMRLGLHRDPSHFPELSTLCGEMRRRQWRLILLWDCYISVQMGQPAMINMAFCDTTEPTDMSDEGLNEDMTELPPSELGPANGPIGKLVAHSRLFLLSRKIFDLITTVEPPRHSMVQKFEQSLQDVRSGFPANLQMLPLPQLLLEVPEVSIARLRLDILFHFTRSILHHRYLTTAPHEPSFPRFRSACIESALCLVNHQVYLDQEAQKGGPLYSIRWSLTSLMTHAFLLASGILCVDLNRDLARASTPQQDTGAQEVRALQTVLPIWERASARSAEAQRIARAASLILWKVTQAAPSCASSNTPRLCETFDFGTCVDSAASADDPMSLLSFPLNFQYSTENMLSQAPGLCADDWLNIDDLVSIS</sequence>
<keyword evidence="2" id="KW-0805">Transcription regulation</keyword>
<keyword evidence="3" id="KW-0804">Transcription</keyword>
<dbReference type="InterPro" id="IPR007219">
    <property type="entry name" value="XnlR_reg_dom"/>
</dbReference>
<dbReference type="SMART" id="SM00906">
    <property type="entry name" value="Fungal_trans"/>
    <property type="match status" value="1"/>
</dbReference>
<name>A0AAD4CLS5_ASPNN</name>
<protein>
    <recommendedName>
        <fullName evidence="6">Xylanolytic transcriptional activator regulatory domain-containing protein</fullName>
    </recommendedName>
</protein>
<dbReference type="PANTHER" id="PTHR31001:SF49">
    <property type="entry name" value="ZN(II)2CYS6 TRANSCRIPTION FACTOR (EUROFUNG)"/>
    <property type="match status" value="1"/>
</dbReference>
<evidence type="ECO:0000259" key="6">
    <source>
        <dbReference type="SMART" id="SM00906"/>
    </source>
</evidence>
<keyword evidence="8" id="KW-1185">Reference proteome</keyword>
<evidence type="ECO:0000313" key="7">
    <source>
        <dbReference type="EMBL" id="KAF9888870.1"/>
    </source>
</evidence>
<evidence type="ECO:0000256" key="1">
    <source>
        <dbReference type="ARBA" id="ARBA00004123"/>
    </source>
</evidence>
<dbReference type="Pfam" id="PF04082">
    <property type="entry name" value="Fungal_trans"/>
    <property type="match status" value="1"/>
</dbReference>
<evidence type="ECO:0000256" key="3">
    <source>
        <dbReference type="ARBA" id="ARBA00023163"/>
    </source>
</evidence>
<comment type="caution">
    <text evidence="7">The sequence shown here is derived from an EMBL/GenBank/DDBJ whole genome shotgun (WGS) entry which is preliminary data.</text>
</comment>
<dbReference type="AlphaFoldDB" id="A0AAD4CLS5"/>
<accession>A0AAD4CLS5</accession>
<dbReference type="Proteomes" id="UP001194746">
    <property type="component" value="Unassembled WGS sequence"/>
</dbReference>
<proteinExistence type="predicted"/>